<dbReference type="Proteomes" id="UP001431572">
    <property type="component" value="Chromosome 1"/>
</dbReference>
<dbReference type="SUPFAM" id="SSF56988">
    <property type="entry name" value="Anthrax protective antigen"/>
    <property type="match status" value="1"/>
</dbReference>
<name>A0A8T7M381_9CHLR</name>
<dbReference type="InterPro" id="IPR039564">
    <property type="entry name" value="Peptidase_C39-like"/>
</dbReference>
<feature type="compositionally biased region" description="Pro residues" evidence="1">
    <location>
        <begin position="583"/>
        <end position="598"/>
    </location>
</feature>
<dbReference type="Gene3D" id="2.120.10.30">
    <property type="entry name" value="TolB, C-terminal domain"/>
    <property type="match status" value="1"/>
</dbReference>
<evidence type="ECO:0000313" key="4">
    <source>
        <dbReference type="EMBL" id="WJW67368.1"/>
    </source>
</evidence>
<dbReference type="EMBL" id="CP128399">
    <property type="protein sequence ID" value="WJW67368.1"/>
    <property type="molecule type" value="Genomic_DNA"/>
</dbReference>
<feature type="domain" description="PA14" evidence="2">
    <location>
        <begin position="748"/>
        <end position="881"/>
    </location>
</feature>
<organism evidence="3 5">
    <name type="scientific">Candidatus Chlorohelix allophototropha</name>
    <dbReference type="NCBI Taxonomy" id="3003348"/>
    <lineage>
        <taxon>Bacteria</taxon>
        <taxon>Bacillati</taxon>
        <taxon>Chloroflexota</taxon>
        <taxon>Chloroflexia</taxon>
        <taxon>Candidatus Chloroheliales</taxon>
        <taxon>Candidatus Chloroheliaceae</taxon>
        <taxon>Candidatus Chlorohelix</taxon>
    </lineage>
</organism>
<dbReference type="RefSeq" id="WP_341469262.1">
    <property type="nucleotide sequence ID" value="NZ_CP128399.1"/>
</dbReference>
<reference evidence="3 5" key="1">
    <citation type="submission" date="2020-06" db="EMBL/GenBank/DDBJ databases">
        <title>Anoxygenic phototrophic Chloroflexota member uses a Type I reaction center.</title>
        <authorList>
            <person name="Tsuji J.M."/>
            <person name="Shaw N.A."/>
            <person name="Nagashima S."/>
            <person name="Venkiteswaran J."/>
            <person name="Schiff S.L."/>
            <person name="Hanada S."/>
            <person name="Tank M."/>
            <person name="Neufeld J.D."/>
        </authorList>
    </citation>
    <scope>NUCLEOTIDE SEQUENCE [LARGE SCALE GENOMIC DNA]</scope>
    <source>
        <strain evidence="3">L227-S17</strain>
    </source>
</reference>
<dbReference type="InterPro" id="IPR037524">
    <property type="entry name" value="PA14/GLEYA"/>
</dbReference>
<evidence type="ECO:0000313" key="5">
    <source>
        <dbReference type="Proteomes" id="UP000521676"/>
    </source>
</evidence>
<dbReference type="Pfam" id="PF13529">
    <property type="entry name" value="Peptidase_C39_2"/>
    <property type="match status" value="1"/>
</dbReference>
<sequence>MSDTLTAVALPASGSFVATAGSLPGIYIVNGINVSHTITVDPSDLGLLPNSVNVDSVLSPDGTKLVYLMSDGALGSPILKLADLATLKATAIFQTSGSERYSHPVWSPDGAQLAVIKSMPTSDPYGQPVSEIWLVPLDGSTPAKIYGDDAESITGFSSDGQKLYISSKGYGVGAAPTYAEITLEGVKEHEFLLSDVLDGVNHNAYNLILCKVGDKDALVYSLSPSPYLQSNHATPIRAVDANSGAEIYTVNVEFAVTDINASPDNGLLAFSSRTFDEQGQVAGSTVWTVKTDGSEQPKMILPAQADVDYFDVVCWANDNSGVFAHVGSGVEFIGCDGTRRAVIDWNSSVQTTLNAQADSTISSSGGVSAFSAGGNVDVLLDVPYINQVHDTAPNFDGNWACGPTSSTMLLAAYGLLDQRNDNYEWGLSPYGWYISNAYTNRRGVSINRTQPDPKGHWVAGAYGACTNGGDAYGGLAADFVSKHGLGARSVSPTQDLVKQQLRNGKPVVLGTTVHGFGHVVLVKGLTNDGRFICNDPYWRKKGGSDDIYAWWEFGFCPWMMLVDSPLPQQPAQSQPQVVSQPPVAQPQPPIAQPQPQPPSIQDGVPVIVGDGTNAEQKARFVAAFKRNGGISALGTGQNSPAQVAPPDNPRWVQEFNGGAFGQSIITLDDRNDQPNASPIPALQPAFVIEGQFLSKYRDAYNGSSGPLGSVMSDEFTNLDGLRQVNFEAGYLVWDTSKPQPNDAYAWSDQFNGWKAEYFNNPGLAGSPSCIRDEPDLNYDFGTGGPEGGKLGIFPTNFSARWTKTISFDSGNYRFSATIDDGFRMFLNGVAASGDNPNEYWRPSSVQTYTFDFSLAGTITIVLEYFNASGSGVAKLSWDKIG</sequence>
<dbReference type="PROSITE" id="PS51820">
    <property type="entry name" value="PA14"/>
    <property type="match status" value="1"/>
</dbReference>
<feature type="compositionally biased region" description="Low complexity" evidence="1">
    <location>
        <begin position="569"/>
        <end position="582"/>
    </location>
</feature>
<keyword evidence="6" id="KW-1185">Reference proteome</keyword>
<dbReference type="InterPro" id="IPR011042">
    <property type="entry name" value="6-blade_b-propeller_TolB-like"/>
</dbReference>
<proteinExistence type="predicted"/>
<feature type="region of interest" description="Disordered" evidence="1">
    <location>
        <begin position="567"/>
        <end position="600"/>
    </location>
</feature>
<dbReference type="AlphaFoldDB" id="A0A8T7M381"/>
<evidence type="ECO:0000259" key="2">
    <source>
        <dbReference type="PROSITE" id="PS51820"/>
    </source>
</evidence>
<evidence type="ECO:0000313" key="3">
    <source>
        <dbReference type="EMBL" id="NWJ45495.1"/>
    </source>
</evidence>
<dbReference type="SUPFAM" id="SSF82171">
    <property type="entry name" value="DPP6 N-terminal domain-like"/>
    <property type="match status" value="1"/>
</dbReference>
<evidence type="ECO:0000313" key="6">
    <source>
        <dbReference type="Proteomes" id="UP001431572"/>
    </source>
</evidence>
<reference evidence="4" key="2">
    <citation type="journal article" date="2024" name="Nature">
        <title>Anoxygenic phototroph of the Chloroflexota uses a type I reaction centre.</title>
        <authorList>
            <person name="Tsuji J.M."/>
            <person name="Shaw N.A."/>
            <person name="Nagashima S."/>
            <person name="Venkiteswaran J.J."/>
            <person name="Schiff S.L."/>
            <person name="Watanabe T."/>
            <person name="Fukui M."/>
            <person name="Hanada S."/>
            <person name="Tank M."/>
            <person name="Neufeld J.D."/>
        </authorList>
    </citation>
    <scope>NUCLEOTIDE SEQUENCE</scope>
    <source>
        <strain evidence="4">L227-S17</strain>
    </source>
</reference>
<protein>
    <submittedName>
        <fullName evidence="3">C39 family peptidase</fullName>
    </submittedName>
    <submittedName>
        <fullName evidence="4">PA14 domain-containing protein</fullName>
    </submittedName>
</protein>
<dbReference type="Proteomes" id="UP000521676">
    <property type="component" value="Unassembled WGS sequence"/>
</dbReference>
<gene>
    <name evidence="3" type="ORF">HXX08_06425</name>
    <name evidence="4" type="ORF">OZ401_000633</name>
</gene>
<accession>A0A8T7M381</accession>
<dbReference type="Pfam" id="PF07691">
    <property type="entry name" value="PA14"/>
    <property type="match status" value="1"/>
</dbReference>
<dbReference type="EMBL" id="JACATZ010000001">
    <property type="protein sequence ID" value="NWJ45495.1"/>
    <property type="molecule type" value="Genomic_DNA"/>
</dbReference>
<evidence type="ECO:0000256" key="1">
    <source>
        <dbReference type="SAM" id="MobiDB-lite"/>
    </source>
</evidence>
<dbReference type="Gene3D" id="3.90.182.10">
    <property type="entry name" value="Toxin - Anthrax Protective Antigen,domain 1"/>
    <property type="match status" value="1"/>
</dbReference>
<dbReference type="Gene3D" id="3.90.70.10">
    <property type="entry name" value="Cysteine proteinases"/>
    <property type="match status" value="1"/>
</dbReference>
<dbReference type="InterPro" id="IPR011658">
    <property type="entry name" value="PA14_dom"/>
</dbReference>